<reference evidence="6 7" key="1">
    <citation type="submission" date="2024-08" db="EMBL/GenBank/DDBJ databases">
        <authorList>
            <person name="Cucini C."/>
            <person name="Frati F."/>
        </authorList>
    </citation>
    <scope>NUCLEOTIDE SEQUENCE [LARGE SCALE GENOMIC DNA]</scope>
</reference>
<protein>
    <recommendedName>
        <fullName evidence="5">DAN domain-containing protein</fullName>
    </recommendedName>
</protein>
<organism evidence="6 7">
    <name type="scientific">Orchesella dallaii</name>
    <dbReference type="NCBI Taxonomy" id="48710"/>
    <lineage>
        <taxon>Eukaryota</taxon>
        <taxon>Metazoa</taxon>
        <taxon>Ecdysozoa</taxon>
        <taxon>Arthropoda</taxon>
        <taxon>Hexapoda</taxon>
        <taxon>Collembola</taxon>
        <taxon>Entomobryomorpha</taxon>
        <taxon>Entomobryoidea</taxon>
        <taxon>Orchesellidae</taxon>
        <taxon>Orchesellinae</taxon>
        <taxon>Orchesella</taxon>
    </lineage>
</organism>
<dbReference type="EMBL" id="CAXLJM020000160">
    <property type="protein sequence ID" value="CAL8143619.1"/>
    <property type="molecule type" value="Genomic_DNA"/>
</dbReference>
<comment type="caution">
    <text evidence="6">The sequence shown here is derived from an EMBL/GenBank/DDBJ whole genome shotgun (WGS) entry which is preliminary data.</text>
</comment>
<evidence type="ECO:0000256" key="3">
    <source>
        <dbReference type="ARBA" id="ARBA00022729"/>
    </source>
</evidence>
<keyword evidence="2" id="KW-0964">Secreted</keyword>
<dbReference type="Proteomes" id="UP001642540">
    <property type="component" value="Unassembled WGS sequence"/>
</dbReference>
<evidence type="ECO:0000256" key="2">
    <source>
        <dbReference type="ARBA" id="ARBA00022525"/>
    </source>
</evidence>
<sequence>MALVQHQRGLRNEVIPQRSPSYRFNLEGGWSLWLACLLLSVFLFSCGETEAKHAWERPGCHKVGHTRKVQIPECVEFTITTNACRGYCESFAVPSAWYRLQNNPSQAITSVGQCCNIMETEDVTVNVMCVDGQKELVFKSAKSCACYHCKKD</sequence>
<accession>A0ABP1S517</accession>
<dbReference type="InterPro" id="IPR052680">
    <property type="entry name" value="Glyco_Hormone_Alpha"/>
</dbReference>
<dbReference type="Pfam" id="PF03045">
    <property type="entry name" value="DAN"/>
    <property type="match status" value="1"/>
</dbReference>
<evidence type="ECO:0000313" key="7">
    <source>
        <dbReference type="Proteomes" id="UP001642540"/>
    </source>
</evidence>
<evidence type="ECO:0000256" key="4">
    <source>
        <dbReference type="ARBA" id="ARBA00023157"/>
    </source>
</evidence>
<keyword evidence="7" id="KW-1185">Reference proteome</keyword>
<dbReference type="PANTHER" id="PTHR31129">
    <property type="entry name" value="GLYCOPROTEIN HORMONE ALPHA-2"/>
    <property type="match status" value="1"/>
</dbReference>
<proteinExistence type="predicted"/>
<keyword evidence="4" id="KW-1015">Disulfide bond</keyword>
<evidence type="ECO:0000259" key="5">
    <source>
        <dbReference type="Pfam" id="PF03045"/>
    </source>
</evidence>
<dbReference type="PANTHER" id="PTHR31129:SF2">
    <property type="entry name" value="GLYCOPROTEIN HORMONE ALPHA-2"/>
    <property type="match status" value="1"/>
</dbReference>
<feature type="domain" description="DAN" evidence="5">
    <location>
        <begin position="53"/>
        <end position="147"/>
    </location>
</feature>
<name>A0ABP1S517_9HEXA</name>
<dbReference type="Gene3D" id="2.10.90.10">
    <property type="entry name" value="Cystine-knot cytokines"/>
    <property type="match status" value="1"/>
</dbReference>
<evidence type="ECO:0000313" key="6">
    <source>
        <dbReference type="EMBL" id="CAL8143619.1"/>
    </source>
</evidence>
<gene>
    <name evidence="6" type="ORF">ODALV1_LOCUS29749</name>
</gene>
<comment type="subcellular location">
    <subcellularLocation>
        <location evidence="1">Secreted</location>
    </subcellularLocation>
</comment>
<dbReference type="InterPro" id="IPR029034">
    <property type="entry name" value="Cystine-knot_cytokine"/>
</dbReference>
<keyword evidence="3" id="KW-0732">Signal</keyword>
<evidence type="ECO:0000256" key="1">
    <source>
        <dbReference type="ARBA" id="ARBA00004613"/>
    </source>
</evidence>
<dbReference type="InterPro" id="IPR004133">
    <property type="entry name" value="DAN_dom"/>
</dbReference>